<evidence type="ECO:0000256" key="8">
    <source>
        <dbReference type="RuleBase" id="RU000417"/>
    </source>
</evidence>
<dbReference type="RefSeq" id="WP_102455489.1">
    <property type="nucleotide sequence ID" value="NZ_JABBXC010000051.1"/>
</dbReference>
<dbReference type="NCBIfam" id="TIGR00675">
    <property type="entry name" value="dcm"/>
    <property type="match status" value="1"/>
</dbReference>
<comment type="catalytic activity">
    <reaction evidence="5 8">
        <text>a 2'-deoxycytidine in DNA + S-adenosyl-L-methionine = a 5-methyl-2'-deoxycytidine in DNA + S-adenosyl-L-homocysteine + H(+)</text>
        <dbReference type="Rhea" id="RHEA:13681"/>
        <dbReference type="Rhea" id="RHEA-COMP:11369"/>
        <dbReference type="Rhea" id="RHEA-COMP:11370"/>
        <dbReference type="ChEBI" id="CHEBI:15378"/>
        <dbReference type="ChEBI" id="CHEBI:57856"/>
        <dbReference type="ChEBI" id="CHEBI:59789"/>
        <dbReference type="ChEBI" id="CHEBI:85452"/>
        <dbReference type="ChEBI" id="CHEBI:85454"/>
        <dbReference type="EC" id="2.1.1.37"/>
    </reaction>
</comment>
<keyword evidence="2 6" id="KW-0808">Transferase</keyword>
<dbReference type="GO" id="GO:0003886">
    <property type="term" value="F:DNA (cytosine-5-)-methyltransferase activity"/>
    <property type="evidence" value="ECO:0007669"/>
    <property type="project" value="UniProtKB-EC"/>
</dbReference>
<dbReference type="Proteomes" id="UP000590068">
    <property type="component" value="Unassembled WGS sequence"/>
</dbReference>
<organism evidence="9 10">
    <name type="scientific">Vibrio breoganii</name>
    <dbReference type="NCBI Taxonomy" id="553239"/>
    <lineage>
        <taxon>Bacteria</taxon>
        <taxon>Pseudomonadati</taxon>
        <taxon>Pseudomonadota</taxon>
        <taxon>Gammaproteobacteria</taxon>
        <taxon>Vibrionales</taxon>
        <taxon>Vibrionaceae</taxon>
        <taxon>Vibrio</taxon>
    </lineage>
</organism>
<accession>A0ABX1UE83</accession>
<keyword evidence="1 6" id="KW-0489">Methyltransferase</keyword>
<evidence type="ECO:0000256" key="6">
    <source>
        <dbReference type="PROSITE-ProRule" id="PRU01016"/>
    </source>
</evidence>
<proteinExistence type="inferred from homology"/>
<dbReference type="Gene3D" id="3.90.120.10">
    <property type="entry name" value="DNA Methylase, subunit A, domain 2"/>
    <property type="match status" value="1"/>
</dbReference>
<evidence type="ECO:0000313" key="10">
    <source>
        <dbReference type="Proteomes" id="UP000590068"/>
    </source>
</evidence>
<dbReference type="InterPro" id="IPR018117">
    <property type="entry name" value="C5_DNA_meth_AS"/>
</dbReference>
<dbReference type="SUPFAM" id="SSF53335">
    <property type="entry name" value="S-adenosyl-L-methionine-dependent methyltransferases"/>
    <property type="match status" value="1"/>
</dbReference>
<dbReference type="InterPro" id="IPR029063">
    <property type="entry name" value="SAM-dependent_MTases_sf"/>
</dbReference>
<evidence type="ECO:0000256" key="4">
    <source>
        <dbReference type="ARBA" id="ARBA00022747"/>
    </source>
</evidence>
<dbReference type="PROSITE" id="PS00094">
    <property type="entry name" value="C5_MTASE_1"/>
    <property type="match status" value="1"/>
</dbReference>
<dbReference type="PRINTS" id="PR00105">
    <property type="entry name" value="C5METTRFRASE"/>
</dbReference>
<gene>
    <name evidence="9" type="primary">dcm</name>
    <name evidence="9" type="ORF">HJ568_17640</name>
</gene>
<feature type="active site" evidence="6">
    <location>
        <position position="89"/>
    </location>
</feature>
<dbReference type="PANTHER" id="PTHR10629:SF52">
    <property type="entry name" value="DNA (CYTOSINE-5)-METHYLTRANSFERASE 1"/>
    <property type="match status" value="1"/>
</dbReference>
<dbReference type="PROSITE" id="PS51679">
    <property type="entry name" value="SAM_MT_C5"/>
    <property type="match status" value="1"/>
</dbReference>
<evidence type="ECO:0000256" key="1">
    <source>
        <dbReference type="ARBA" id="ARBA00022603"/>
    </source>
</evidence>
<reference evidence="9 10" key="1">
    <citation type="submission" date="2020-04" db="EMBL/GenBank/DDBJ databases">
        <title>WGS-Seq of Vibrio isolated by the O'Toole Lab.</title>
        <authorList>
            <person name="Mckone K.P."/>
            <person name="Whitaker R."/>
            <person name="Sevigney J.L."/>
            <person name="Herring J.B."/>
            <person name="O'Toole G."/>
        </authorList>
    </citation>
    <scope>NUCLEOTIDE SEQUENCE [LARGE SCALE GENOMIC DNA]</scope>
    <source>
        <strain evidence="9 10">BS_02</strain>
    </source>
</reference>
<comment type="caution">
    <text evidence="9">The sequence shown here is derived from an EMBL/GenBank/DDBJ whole genome shotgun (WGS) entry which is preliminary data.</text>
</comment>
<dbReference type="EMBL" id="JABCJR010000049">
    <property type="protein sequence ID" value="NMR71751.1"/>
    <property type="molecule type" value="Genomic_DNA"/>
</dbReference>
<dbReference type="InterPro" id="IPR001525">
    <property type="entry name" value="C5_MeTfrase"/>
</dbReference>
<name>A0ABX1UE83_9VIBR</name>
<evidence type="ECO:0000256" key="3">
    <source>
        <dbReference type="ARBA" id="ARBA00022691"/>
    </source>
</evidence>
<dbReference type="Gene3D" id="3.40.50.150">
    <property type="entry name" value="Vaccinia Virus protein VP39"/>
    <property type="match status" value="1"/>
</dbReference>
<comment type="similarity">
    <text evidence="6 7">Belongs to the class I-like SAM-binding methyltransferase superfamily. C5-methyltransferase family.</text>
</comment>
<protein>
    <recommendedName>
        <fullName evidence="8">Cytosine-specific methyltransferase</fullName>
        <ecNumber evidence="8">2.1.1.37</ecNumber>
    </recommendedName>
</protein>
<dbReference type="GO" id="GO:0032259">
    <property type="term" value="P:methylation"/>
    <property type="evidence" value="ECO:0007669"/>
    <property type="project" value="UniProtKB-KW"/>
</dbReference>
<dbReference type="PANTHER" id="PTHR10629">
    <property type="entry name" value="CYTOSINE-SPECIFIC METHYLTRANSFERASE"/>
    <property type="match status" value="1"/>
</dbReference>
<evidence type="ECO:0000256" key="5">
    <source>
        <dbReference type="ARBA" id="ARBA00047422"/>
    </source>
</evidence>
<dbReference type="EC" id="2.1.1.37" evidence="8"/>
<evidence type="ECO:0000313" key="9">
    <source>
        <dbReference type="EMBL" id="NMR71751.1"/>
    </source>
</evidence>
<keyword evidence="3 6" id="KW-0949">S-adenosyl-L-methionine</keyword>
<keyword evidence="4" id="KW-0680">Restriction system</keyword>
<dbReference type="InterPro" id="IPR050390">
    <property type="entry name" value="C5-Methyltransferase"/>
</dbReference>
<evidence type="ECO:0000256" key="7">
    <source>
        <dbReference type="RuleBase" id="RU000416"/>
    </source>
</evidence>
<dbReference type="Pfam" id="PF00145">
    <property type="entry name" value="DNA_methylase"/>
    <property type="match status" value="1"/>
</dbReference>
<sequence length="429" mass="48757">MSNYKYTVAEIFCGCGGFSYGFEMQGDFETVLGVDIKPEALNTFKLNHQSSTIIQKDVREIEDVEILNILKDKGVEPYELDVLIGGPPCQGFSQMRRSNSRDKHDVARFTGYSKLAEDKRNDLVLRFLEIAEVLMPKCIVIENVKQVKNHVLNGREGGFILSIEEVLEELGYDVKHSIFNAADYGVPQLRERAVILASRKGEVTFPAPTHGQNWVTVGEAIKDLPTPAMKVDSLYKSDLGIYAHEANTDYLNTMRRGVKWFTANHNTRTYKDDIINLISSMPQGKNWSEVAESKRREYEVLLQRFPEEERKDAYDRLVEDGTIMPAFYKDYYWSAYTRLDPQKPALTITANANFLGSGRYTHPYENRGITPREAARLQSFPDRFIFYSSKKGDASTERQGVIMDMIGEAVPPLLSRAIAQHIISHELLG</sequence>
<evidence type="ECO:0000256" key="2">
    <source>
        <dbReference type="ARBA" id="ARBA00022679"/>
    </source>
</evidence>
<keyword evidence="10" id="KW-1185">Reference proteome</keyword>